<organism evidence="1 2">
    <name type="scientific">Dreissena polymorpha</name>
    <name type="common">Zebra mussel</name>
    <name type="synonym">Mytilus polymorpha</name>
    <dbReference type="NCBI Taxonomy" id="45954"/>
    <lineage>
        <taxon>Eukaryota</taxon>
        <taxon>Metazoa</taxon>
        <taxon>Spiralia</taxon>
        <taxon>Lophotrochozoa</taxon>
        <taxon>Mollusca</taxon>
        <taxon>Bivalvia</taxon>
        <taxon>Autobranchia</taxon>
        <taxon>Heteroconchia</taxon>
        <taxon>Euheterodonta</taxon>
        <taxon>Imparidentia</taxon>
        <taxon>Neoheterodontei</taxon>
        <taxon>Myida</taxon>
        <taxon>Dreissenoidea</taxon>
        <taxon>Dreissenidae</taxon>
        <taxon>Dreissena</taxon>
    </lineage>
</organism>
<proteinExistence type="predicted"/>
<protein>
    <submittedName>
        <fullName evidence="1">Uncharacterized protein</fullName>
    </submittedName>
</protein>
<accession>A0A9D4EWZ4</accession>
<evidence type="ECO:0000313" key="2">
    <source>
        <dbReference type="Proteomes" id="UP000828390"/>
    </source>
</evidence>
<dbReference type="AlphaFoldDB" id="A0A9D4EWZ4"/>
<dbReference type="Proteomes" id="UP000828390">
    <property type="component" value="Unassembled WGS sequence"/>
</dbReference>
<keyword evidence="2" id="KW-1185">Reference proteome</keyword>
<reference evidence="1" key="2">
    <citation type="submission" date="2020-11" db="EMBL/GenBank/DDBJ databases">
        <authorList>
            <person name="McCartney M.A."/>
            <person name="Auch B."/>
            <person name="Kono T."/>
            <person name="Mallez S."/>
            <person name="Becker A."/>
            <person name="Gohl D.M."/>
            <person name="Silverstein K.A.T."/>
            <person name="Koren S."/>
            <person name="Bechman K.B."/>
            <person name="Herman A."/>
            <person name="Abrahante J.E."/>
            <person name="Garbe J."/>
        </authorList>
    </citation>
    <scope>NUCLEOTIDE SEQUENCE</scope>
    <source>
        <strain evidence="1">Duluth1</strain>
        <tissue evidence="1">Whole animal</tissue>
    </source>
</reference>
<evidence type="ECO:0000313" key="1">
    <source>
        <dbReference type="EMBL" id="KAH3787737.1"/>
    </source>
</evidence>
<reference evidence="1" key="1">
    <citation type="journal article" date="2019" name="bioRxiv">
        <title>The Genome of the Zebra Mussel, Dreissena polymorpha: A Resource for Invasive Species Research.</title>
        <authorList>
            <person name="McCartney M.A."/>
            <person name="Auch B."/>
            <person name="Kono T."/>
            <person name="Mallez S."/>
            <person name="Zhang Y."/>
            <person name="Obille A."/>
            <person name="Becker A."/>
            <person name="Abrahante J.E."/>
            <person name="Garbe J."/>
            <person name="Badalamenti J.P."/>
            <person name="Herman A."/>
            <person name="Mangelson H."/>
            <person name="Liachko I."/>
            <person name="Sullivan S."/>
            <person name="Sone E.D."/>
            <person name="Koren S."/>
            <person name="Silverstein K.A.T."/>
            <person name="Beckman K.B."/>
            <person name="Gohl D.M."/>
        </authorList>
    </citation>
    <scope>NUCLEOTIDE SEQUENCE</scope>
    <source>
        <strain evidence="1">Duluth1</strain>
        <tissue evidence="1">Whole animal</tissue>
    </source>
</reference>
<comment type="caution">
    <text evidence="1">The sequence shown here is derived from an EMBL/GenBank/DDBJ whole genome shotgun (WGS) entry which is preliminary data.</text>
</comment>
<dbReference type="EMBL" id="JAIWYP010000008">
    <property type="protein sequence ID" value="KAH3787737.1"/>
    <property type="molecule type" value="Genomic_DNA"/>
</dbReference>
<name>A0A9D4EWZ4_DREPO</name>
<gene>
    <name evidence="1" type="ORF">DPMN_165865</name>
</gene>
<sequence>MDQIRLGSKECWFELSREVAAVYLLQAPIDLGSSFLILSLSCRLASNHFPRNF</sequence>